<evidence type="ECO:0000256" key="1">
    <source>
        <dbReference type="ARBA" id="ARBA00023015"/>
    </source>
</evidence>
<dbReference type="InterPro" id="IPR036390">
    <property type="entry name" value="WH_DNA-bd_sf"/>
</dbReference>
<comment type="caution">
    <text evidence="5">The sequence shown here is derived from an EMBL/GenBank/DDBJ whole genome shotgun (WGS) entry which is preliminary data.</text>
</comment>
<evidence type="ECO:0000313" key="6">
    <source>
        <dbReference type="Proteomes" id="UP000307378"/>
    </source>
</evidence>
<dbReference type="CDD" id="cd00090">
    <property type="entry name" value="HTH_ARSR"/>
    <property type="match status" value="1"/>
</dbReference>
<dbReference type="GO" id="GO:0005829">
    <property type="term" value="C:cytosol"/>
    <property type="evidence" value="ECO:0007669"/>
    <property type="project" value="TreeGrafter"/>
</dbReference>
<dbReference type="InterPro" id="IPR011008">
    <property type="entry name" value="Dimeric_a/b-barrel"/>
</dbReference>
<reference evidence="5 6" key="1">
    <citation type="submission" date="2019-04" db="EMBL/GenBank/DDBJ databases">
        <title>genome sequence of strain W3.</title>
        <authorList>
            <person name="Gao J."/>
            <person name="Sun J."/>
        </authorList>
    </citation>
    <scope>NUCLEOTIDE SEQUENCE [LARGE SCALE GENOMIC DNA]</scope>
    <source>
        <strain evidence="5 6">W3</strain>
    </source>
</reference>
<dbReference type="Gene3D" id="1.10.10.10">
    <property type="entry name" value="Winged helix-like DNA-binding domain superfamily/Winged helix DNA-binding domain"/>
    <property type="match status" value="1"/>
</dbReference>
<dbReference type="GO" id="GO:0043565">
    <property type="term" value="F:sequence-specific DNA binding"/>
    <property type="evidence" value="ECO:0007669"/>
    <property type="project" value="InterPro"/>
</dbReference>
<dbReference type="Proteomes" id="UP000307378">
    <property type="component" value="Unassembled WGS sequence"/>
</dbReference>
<evidence type="ECO:0000256" key="2">
    <source>
        <dbReference type="ARBA" id="ARBA00023125"/>
    </source>
</evidence>
<dbReference type="InterPro" id="IPR000485">
    <property type="entry name" value="AsnC-type_HTH_dom"/>
</dbReference>
<organism evidence="5 6">
    <name type="scientific">Rhizobium rosettiformans W3</name>
    <dbReference type="NCBI Taxonomy" id="538378"/>
    <lineage>
        <taxon>Bacteria</taxon>
        <taxon>Pseudomonadati</taxon>
        <taxon>Pseudomonadota</taxon>
        <taxon>Alphaproteobacteria</taxon>
        <taxon>Hyphomicrobiales</taxon>
        <taxon>Rhizobiaceae</taxon>
        <taxon>Rhizobium/Agrobacterium group</taxon>
        <taxon>Rhizobium</taxon>
    </lineage>
</organism>
<dbReference type="PANTHER" id="PTHR30154">
    <property type="entry name" value="LEUCINE-RESPONSIVE REGULATORY PROTEIN"/>
    <property type="match status" value="1"/>
</dbReference>
<dbReference type="Pfam" id="PF01037">
    <property type="entry name" value="AsnC_trans_reg"/>
    <property type="match status" value="1"/>
</dbReference>
<evidence type="ECO:0000313" key="5">
    <source>
        <dbReference type="EMBL" id="THV34754.1"/>
    </source>
</evidence>
<evidence type="ECO:0000259" key="4">
    <source>
        <dbReference type="PROSITE" id="PS50956"/>
    </source>
</evidence>
<dbReference type="InterPro" id="IPR036388">
    <property type="entry name" value="WH-like_DNA-bd_sf"/>
</dbReference>
<dbReference type="RefSeq" id="WP_136541470.1">
    <property type="nucleotide sequence ID" value="NZ_STGU01000007.1"/>
</dbReference>
<dbReference type="SUPFAM" id="SSF54909">
    <property type="entry name" value="Dimeric alpha+beta barrel"/>
    <property type="match status" value="1"/>
</dbReference>
<dbReference type="Pfam" id="PF13412">
    <property type="entry name" value="HTH_24"/>
    <property type="match status" value="1"/>
</dbReference>
<dbReference type="SUPFAM" id="SSF46785">
    <property type="entry name" value="Winged helix' DNA-binding domain"/>
    <property type="match status" value="1"/>
</dbReference>
<dbReference type="InterPro" id="IPR019887">
    <property type="entry name" value="Tscrpt_reg_AsnC/Lrp_C"/>
</dbReference>
<proteinExistence type="predicted"/>
<dbReference type="PROSITE" id="PS50956">
    <property type="entry name" value="HTH_ASNC_2"/>
    <property type="match status" value="1"/>
</dbReference>
<dbReference type="PANTHER" id="PTHR30154:SF17">
    <property type="entry name" value="DNA-BINDING TRANSCRIPTIONAL ACTIVATOR DECR"/>
    <property type="match status" value="1"/>
</dbReference>
<dbReference type="PRINTS" id="PR00033">
    <property type="entry name" value="HTHASNC"/>
</dbReference>
<feature type="domain" description="HTH asnC-type" evidence="4">
    <location>
        <begin position="2"/>
        <end position="63"/>
    </location>
</feature>
<dbReference type="InterPro" id="IPR019888">
    <property type="entry name" value="Tscrpt_reg_AsnC-like"/>
</dbReference>
<dbReference type="InterPro" id="IPR011991">
    <property type="entry name" value="ArsR-like_HTH"/>
</dbReference>
<dbReference type="EMBL" id="STGU01000007">
    <property type="protein sequence ID" value="THV34754.1"/>
    <property type="molecule type" value="Genomic_DNA"/>
</dbReference>
<keyword evidence="2" id="KW-0238">DNA-binding</keyword>
<keyword evidence="1" id="KW-0805">Transcription regulation</keyword>
<gene>
    <name evidence="5" type="ORF">FAA86_13805</name>
</gene>
<sequence length="154" mass="17695">MIDDRDRKILDILQRDAATPVTDIAEKVSLSISACSRRIQKLEESGYIARRIVVLDREKSGVPTTVYALVKTAHHADDWIEEFRRAISDIPEIVEAHRLTGHYDYILKVVLPRVEHYDVVYRRLVKRVELFDVSASISMETLKQGFAVPVDYAE</sequence>
<accession>A0A4S8Q3J9</accession>
<name>A0A4S8Q3J9_9HYPH</name>
<dbReference type="AlphaFoldDB" id="A0A4S8Q3J9"/>
<evidence type="ECO:0000256" key="3">
    <source>
        <dbReference type="ARBA" id="ARBA00023163"/>
    </source>
</evidence>
<dbReference type="GO" id="GO:0043200">
    <property type="term" value="P:response to amino acid"/>
    <property type="evidence" value="ECO:0007669"/>
    <property type="project" value="TreeGrafter"/>
</dbReference>
<dbReference type="Gene3D" id="3.30.70.920">
    <property type="match status" value="1"/>
</dbReference>
<keyword evidence="3" id="KW-0804">Transcription</keyword>
<dbReference type="GO" id="GO:0006355">
    <property type="term" value="P:regulation of DNA-templated transcription"/>
    <property type="evidence" value="ECO:0007669"/>
    <property type="project" value="UniProtKB-ARBA"/>
</dbReference>
<dbReference type="SMART" id="SM00344">
    <property type="entry name" value="HTH_ASNC"/>
    <property type="match status" value="1"/>
</dbReference>
<protein>
    <submittedName>
        <fullName evidence="5">Lrp/AsnC family transcriptional regulator</fullName>
    </submittedName>
</protein>